<dbReference type="OMA" id="SCYLRTH"/>
<dbReference type="InterPro" id="IPR052798">
    <property type="entry name" value="Giardia_VSA"/>
</dbReference>
<dbReference type="InterPro" id="IPR009030">
    <property type="entry name" value="Growth_fac_rcpt_cys_sf"/>
</dbReference>
<dbReference type="VEuPathDB" id="GiardiaDB:GLP15_1922"/>
<dbReference type="Pfam" id="PF03302">
    <property type="entry name" value="VSP"/>
    <property type="match status" value="2"/>
</dbReference>
<gene>
    <name evidence="5" type="ORF">GLP15_1922</name>
</gene>
<name>E1F623_GIAIA</name>
<feature type="signal peptide" evidence="3">
    <location>
        <begin position="1"/>
        <end position="19"/>
    </location>
</feature>
<keyword evidence="2" id="KW-1133">Transmembrane helix</keyword>
<proteinExistence type="predicted"/>
<accession>E1F623</accession>
<dbReference type="InterPro" id="IPR006212">
    <property type="entry name" value="Furin_repeat"/>
</dbReference>
<dbReference type="SMART" id="SM00181">
    <property type="entry name" value="EGF"/>
    <property type="match status" value="13"/>
</dbReference>
<evidence type="ECO:0000256" key="1">
    <source>
        <dbReference type="ARBA" id="ARBA00022536"/>
    </source>
</evidence>
<sequence>MFAALGLLIASQAAKCTHSYQVSDCAEDRCEEINGHELCTECRNAGYIPFNGYCLKYDSEQHSSCRNADGTPITSQTKCGMCTDSMHLYKGGCYSCGDLYPGNLICRECGKGVCTSCTSNFFENPAASQTVDSCIRCDDTIGVSGVVGVAGCLRCFPPSDPKDSNVARCSACKLATHKPNLKGTACYKCDIPDCVRCTTDDSCAVCGGGYLQGTTKRVCVSECGVGFYIAPTQLRQCKECSATCRTCEGPDGTDCTACHGSEGYFLATKGGTGKCISCGDEQGYAGWRGRANCKTCTPPSTPGVVKCTECEADYSLIDGLCEATCGDPNEECEPDGCNAAWRDYFMCSRCKEGYAPINGMCAEITPNHLSVCVPNKGRCEKCGLHYFIYQGGCYDVEFEYHKFVCLETGTKPEEIGLCKTCADGFQNDGGICVRCQAPYCKTCTQDTNICESCLDGYHDPSLCKRCHDNCKTCVGEGPERCLTCPSGKYLSPIYKNIGVCVYASQCGYGMYGDPYSHKCTPCSAGCATCRDSNEDECTSCYLRTHFLVTAEYGRSRCIECGDVTNPRGIDGCRECTMEGDSVKCLACKAGYTLVDGKCQSNCQDPNCAADSCVVGISEKLYCRLCKTDGHAPIDGVCTEVSGAHPSGCVTGVAPDSARSCLQCGAGYFLYMGGCYRENEEPGKSVCSWAGVIGYASNSNYGLGLCNACAPGYENQNGICRPCAMANCEQCHTGTQGEVCTHCMVGYVMDQAGRCSIQATGSCIVPDCAVCADDGKCQSCGPGFFLTSAGTCVNSCRDIPGHYALDATGESPARCALCEIQNCKECRASDSCAVCADGYFSDNGACAPCDSKCATCMARGPDGCTSCPPGYAIASESRVGRCERPCTPSAEGCKACNASIDGASYCSVCSVQTAFPLNGQCVGLSARAGPACASVVDGACKKCADGYFLLSGGCYQVEAYPGRAVCRAEEQGVCTRGAHGKIVSASGVLRECSVANCAECTADACVTCRVGYVHVNGQCQRCAPGCVACTAPDNPQMCTLCDTGYYQSTTGSAFTCTACSAGNNGMTGVSGCTYCVPPEGKTGSVLCYSFDALPNITPTPEPRSIRKTAIIAGVSVTVALLVTGLVGFLLWWFLCRRT</sequence>
<evidence type="ECO:0000313" key="6">
    <source>
        <dbReference type="Proteomes" id="UP000008974"/>
    </source>
</evidence>
<dbReference type="PANTHER" id="PTHR23275">
    <property type="entry name" value="CABRIOLET.-RELATED"/>
    <property type="match status" value="1"/>
</dbReference>
<feature type="domain" description="Laminin EGF-like" evidence="4">
    <location>
        <begin position="727"/>
        <end position="762"/>
    </location>
</feature>
<organism evidence="5 6">
    <name type="scientific">Giardia intestinalis (strain P15)</name>
    <name type="common">Giardia lamblia</name>
    <dbReference type="NCBI Taxonomy" id="658858"/>
    <lineage>
        <taxon>Eukaryota</taxon>
        <taxon>Metamonada</taxon>
        <taxon>Diplomonadida</taxon>
        <taxon>Hexamitidae</taxon>
        <taxon>Giardiinae</taxon>
        <taxon>Giardia</taxon>
    </lineage>
</organism>
<keyword evidence="2" id="KW-0472">Membrane</keyword>
<evidence type="ECO:0000313" key="5">
    <source>
        <dbReference type="EMBL" id="EFO62086.1"/>
    </source>
</evidence>
<keyword evidence="3" id="KW-0732">Signal</keyword>
<dbReference type="EMBL" id="ACVC01000194">
    <property type="protein sequence ID" value="EFO62086.1"/>
    <property type="molecule type" value="Genomic_DNA"/>
</dbReference>
<feature type="transmembrane region" description="Helical" evidence="2">
    <location>
        <begin position="1108"/>
        <end position="1133"/>
    </location>
</feature>
<evidence type="ECO:0000256" key="3">
    <source>
        <dbReference type="SAM" id="SignalP"/>
    </source>
</evidence>
<dbReference type="InterPro" id="IPR005127">
    <property type="entry name" value="Giardia_VSP"/>
</dbReference>
<reference evidence="5 6" key="1">
    <citation type="journal article" date="2010" name="BMC Genomics">
        <title>Genome analysis and comparative genomics of a Giardia intestinalis assemblage E isolate.</title>
        <authorList>
            <person name="Jerlstrom-Hultqvist J."/>
            <person name="Franzen O."/>
            <person name="Ankarklev J."/>
            <person name="Xu F."/>
            <person name="Nohynkova E."/>
            <person name="Andersson J.O."/>
            <person name="Svard S.G."/>
            <person name="Andersson B."/>
        </authorList>
    </citation>
    <scope>NUCLEOTIDE SEQUENCE [LARGE SCALE GENOMIC DNA]</scope>
    <source>
        <strain evidence="5 6">P15</strain>
    </source>
</reference>
<dbReference type="SUPFAM" id="SSF57184">
    <property type="entry name" value="Growth factor receptor domain"/>
    <property type="match status" value="6"/>
</dbReference>
<evidence type="ECO:0000256" key="2">
    <source>
        <dbReference type="SAM" id="Phobius"/>
    </source>
</evidence>
<dbReference type="SMART" id="SM00261">
    <property type="entry name" value="FU"/>
    <property type="match status" value="9"/>
</dbReference>
<protein>
    <submittedName>
        <fullName evidence="5">High cysteine membrane VSP-like protein</fullName>
    </submittedName>
</protein>
<feature type="chain" id="PRO_5003145248" evidence="3">
    <location>
        <begin position="20"/>
        <end position="1137"/>
    </location>
</feature>
<keyword evidence="2" id="KW-0812">Transmembrane</keyword>
<dbReference type="CDD" id="cd00064">
    <property type="entry name" value="FU"/>
    <property type="match status" value="1"/>
</dbReference>
<dbReference type="Proteomes" id="UP000008974">
    <property type="component" value="Unassembled WGS sequence"/>
</dbReference>
<dbReference type="InterPro" id="IPR000742">
    <property type="entry name" value="EGF"/>
</dbReference>
<dbReference type="InterPro" id="IPR002049">
    <property type="entry name" value="LE_dom"/>
</dbReference>
<keyword evidence="1" id="KW-0245">EGF-like domain</keyword>
<dbReference type="PANTHER" id="PTHR23275:SF100">
    <property type="entry name" value="EGF-LIKE DOMAIN-CONTAINING PROTEIN"/>
    <property type="match status" value="1"/>
</dbReference>
<evidence type="ECO:0000259" key="4">
    <source>
        <dbReference type="PROSITE" id="PS01248"/>
    </source>
</evidence>
<dbReference type="PROSITE" id="PS01248">
    <property type="entry name" value="EGF_LAM_1"/>
    <property type="match status" value="1"/>
</dbReference>
<dbReference type="AlphaFoldDB" id="E1F623"/>
<dbReference type="Gene3D" id="2.10.220.10">
    <property type="entry name" value="Hormone Receptor, Insulin-like Growth Factor Receptor 1, Chain A, domain 2"/>
    <property type="match status" value="3"/>
</dbReference>
<dbReference type="OrthoDB" id="300641at2759"/>
<comment type="caution">
    <text evidence="5">The sequence shown here is derived from an EMBL/GenBank/DDBJ whole genome shotgun (WGS) entry which is preliminary data.</text>
</comment>